<feature type="region of interest" description="Disordered" evidence="1">
    <location>
        <begin position="284"/>
        <end position="311"/>
    </location>
</feature>
<feature type="region of interest" description="Disordered" evidence="1">
    <location>
        <begin position="199"/>
        <end position="231"/>
    </location>
</feature>
<evidence type="ECO:0000313" key="3">
    <source>
        <dbReference type="Proteomes" id="UP001295684"/>
    </source>
</evidence>
<accession>A0AAD1U9T1</accession>
<dbReference type="AlphaFoldDB" id="A0AAD1U9T1"/>
<dbReference type="Proteomes" id="UP001295684">
    <property type="component" value="Unassembled WGS sequence"/>
</dbReference>
<gene>
    <name evidence="2" type="ORF">ECRASSUSDP1_LOCUS6400</name>
</gene>
<name>A0AAD1U9T1_EUPCR</name>
<reference evidence="2" key="1">
    <citation type="submission" date="2023-07" db="EMBL/GenBank/DDBJ databases">
        <authorList>
            <consortium name="AG Swart"/>
            <person name="Singh M."/>
            <person name="Singh A."/>
            <person name="Seah K."/>
            <person name="Emmerich C."/>
        </authorList>
    </citation>
    <scope>NUCLEOTIDE SEQUENCE</scope>
    <source>
        <strain evidence="2">DP1</strain>
    </source>
</reference>
<evidence type="ECO:0000256" key="1">
    <source>
        <dbReference type="SAM" id="MobiDB-lite"/>
    </source>
</evidence>
<keyword evidence="3" id="KW-1185">Reference proteome</keyword>
<feature type="compositionally biased region" description="Polar residues" evidence="1">
    <location>
        <begin position="204"/>
        <end position="221"/>
    </location>
</feature>
<sequence length="327" mass="37693">MSSPHHPYTTPLPHSPPSIPTDLPLYPLSLSFPPFLPSLLTFLEVTVTAGIKWNRIGRGIRKAGKETDLIDSIINLKSIHRRNKEENKDLGAPSKTPKTSKKINKYSLSKSVCKFDKSSPQIEGFKRKRLNHTKLGHRSSISKSIYDHLYNKDRFKKMMKDHFLAENKKNSKKDYISPSLRTKIPTDLCKRLWQRLQKSKETRSYSTSKHPTPSTYSTALKHNQKPHTSRNTHSIISFHSNSLYKYQKSHYSKACTHKSSSQLPYLAQPGKASGENYRYKRAESNRSFGQKNRGNGGMKEEKLKRMMKDVSESRKRFAIEGVWKRFA</sequence>
<proteinExistence type="predicted"/>
<organism evidence="2 3">
    <name type="scientific">Euplotes crassus</name>
    <dbReference type="NCBI Taxonomy" id="5936"/>
    <lineage>
        <taxon>Eukaryota</taxon>
        <taxon>Sar</taxon>
        <taxon>Alveolata</taxon>
        <taxon>Ciliophora</taxon>
        <taxon>Intramacronucleata</taxon>
        <taxon>Spirotrichea</taxon>
        <taxon>Hypotrichia</taxon>
        <taxon>Euplotida</taxon>
        <taxon>Euplotidae</taxon>
        <taxon>Moneuplotes</taxon>
    </lineage>
</organism>
<feature type="compositionally biased region" description="Basic and acidic residues" evidence="1">
    <location>
        <begin position="298"/>
        <end position="311"/>
    </location>
</feature>
<protein>
    <submittedName>
        <fullName evidence="2">Uncharacterized protein</fullName>
    </submittedName>
</protein>
<comment type="caution">
    <text evidence="2">The sequence shown here is derived from an EMBL/GenBank/DDBJ whole genome shotgun (WGS) entry which is preliminary data.</text>
</comment>
<evidence type="ECO:0000313" key="2">
    <source>
        <dbReference type="EMBL" id="CAI2365050.1"/>
    </source>
</evidence>
<dbReference type="EMBL" id="CAMPGE010006204">
    <property type="protein sequence ID" value="CAI2365050.1"/>
    <property type="molecule type" value="Genomic_DNA"/>
</dbReference>